<dbReference type="Gene3D" id="1.10.3110.10">
    <property type="entry name" value="protoporphyrinogen ix oxidase, domain 3"/>
    <property type="match status" value="1"/>
</dbReference>
<dbReference type="InterPro" id="IPR050464">
    <property type="entry name" value="Zeta_carotene_desat/Oxidored"/>
</dbReference>
<dbReference type="GO" id="GO:0016491">
    <property type="term" value="F:oxidoreductase activity"/>
    <property type="evidence" value="ECO:0007669"/>
    <property type="project" value="InterPro"/>
</dbReference>
<evidence type="ECO:0000313" key="2">
    <source>
        <dbReference type="EMBL" id="RZC74656.1"/>
    </source>
</evidence>
<feature type="domain" description="Amine oxidase" evidence="1">
    <location>
        <begin position="20"/>
        <end position="70"/>
    </location>
</feature>
<protein>
    <recommendedName>
        <fullName evidence="1">Amine oxidase domain-containing protein</fullName>
    </recommendedName>
</protein>
<gene>
    <name evidence="2" type="ORF">C5167_050137</name>
</gene>
<dbReference type="Proteomes" id="UP000316621">
    <property type="component" value="Chromosome 8"/>
</dbReference>
<dbReference type="PANTHER" id="PTHR42923">
    <property type="entry name" value="PROTOPORPHYRINOGEN OXIDASE"/>
    <property type="match status" value="1"/>
</dbReference>
<dbReference type="PRINTS" id="PR00419">
    <property type="entry name" value="ADXRDTASE"/>
</dbReference>
<dbReference type="EMBL" id="CM010722">
    <property type="protein sequence ID" value="RZC74656.1"/>
    <property type="molecule type" value="Genomic_DNA"/>
</dbReference>
<dbReference type="SUPFAM" id="SSF54373">
    <property type="entry name" value="FAD-linked reductases, C-terminal domain"/>
    <property type="match status" value="1"/>
</dbReference>
<organism evidence="2 3">
    <name type="scientific">Papaver somniferum</name>
    <name type="common">Opium poppy</name>
    <dbReference type="NCBI Taxonomy" id="3469"/>
    <lineage>
        <taxon>Eukaryota</taxon>
        <taxon>Viridiplantae</taxon>
        <taxon>Streptophyta</taxon>
        <taxon>Embryophyta</taxon>
        <taxon>Tracheophyta</taxon>
        <taxon>Spermatophyta</taxon>
        <taxon>Magnoliopsida</taxon>
        <taxon>Ranunculales</taxon>
        <taxon>Papaveraceae</taxon>
        <taxon>Papaveroideae</taxon>
        <taxon>Papaver</taxon>
    </lineage>
</organism>
<reference evidence="2 3" key="1">
    <citation type="journal article" date="2018" name="Science">
        <title>The opium poppy genome and morphinan production.</title>
        <authorList>
            <person name="Guo L."/>
            <person name="Winzer T."/>
            <person name="Yang X."/>
            <person name="Li Y."/>
            <person name="Ning Z."/>
            <person name="He Z."/>
            <person name="Teodor R."/>
            <person name="Lu Y."/>
            <person name="Bowser T.A."/>
            <person name="Graham I.A."/>
            <person name="Ye K."/>
        </authorList>
    </citation>
    <scope>NUCLEOTIDE SEQUENCE [LARGE SCALE GENOMIC DNA]</scope>
    <source>
        <strain evidence="3">cv. HN1</strain>
        <tissue evidence="2">Leaves</tissue>
    </source>
</reference>
<accession>A0A4Y7KP73</accession>
<dbReference type="SUPFAM" id="SSF51905">
    <property type="entry name" value="FAD/NAD(P)-binding domain"/>
    <property type="match status" value="1"/>
</dbReference>
<name>A0A4Y7KP73_PAPSO</name>
<dbReference type="PANTHER" id="PTHR42923:SF44">
    <property type="entry name" value="PROTOPORPHYRINOGEN OXIDASE 2, CHLOROPLASTIC_MITOCHONDRIAL"/>
    <property type="match status" value="1"/>
</dbReference>
<keyword evidence="3" id="KW-1185">Reference proteome</keyword>
<dbReference type="GO" id="GO:0009534">
    <property type="term" value="C:chloroplast thylakoid"/>
    <property type="evidence" value="ECO:0007669"/>
    <property type="project" value="TreeGrafter"/>
</dbReference>
<dbReference type="InterPro" id="IPR036188">
    <property type="entry name" value="FAD/NAD-bd_sf"/>
</dbReference>
<proteinExistence type="predicted"/>
<evidence type="ECO:0000259" key="1">
    <source>
        <dbReference type="Pfam" id="PF01593"/>
    </source>
</evidence>
<feature type="domain" description="Amine oxidase" evidence="1">
    <location>
        <begin position="160"/>
        <end position="286"/>
    </location>
</feature>
<evidence type="ECO:0000313" key="3">
    <source>
        <dbReference type="Proteomes" id="UP000316621"/>
    </source>
</evidence>
<dbReference type="Gene3D" id="3.50.50.60">
    <property type="entry name" value="FAD/NAD(P)-binding domain"/>
    <property type="match status" value="2"/>
</dbReference>
<dbReference type="InterPro" id="IPR002937">
    <property type="entry name" value="Amino_oxidase"/>
</dbReference>
<sequence>MAESIKPGSVKSVAVVGGGVSGLAAAYKLKSQGINVTVFEAEEKAGGKLRSVSRDGLIWDEGANKMPISQNKRYVVKDGAPTLIPSNPIALIASSLLSTKSKPLLWRSPAHRSNQSKMSTEYSQESVREFFQRHFGEEVVEYLVDPFVAGTSAGDADSLSRLTDMLSKDLGDDLKLKSKVLSLSYNGDDISSSNNWSLSYATNQKTGEPSAHQSFDAVIMTAPLCNVKEMKIKTCGGPFILDFIPKITYLPLSVVITAYRKQNVKRPLEGFGVLVPTKEQQNGLKTLGKHCFKQLTT</sequence>
<dbReference type="AlphaFoldDB" id="A0A4Y7KP73"/>
<dbReference type="Pfam" id="PF01593">
    <property type="entry name" value="Amino_oxidase"/>
    <property type="match status" value="2"/>
</dbReference>
<dbReference type="STRING" id="3469.A0A4Y7KP73"/>
<dbReference type="Gramene" id="RZC74656">
    <property type="protein sequence ID" value="RZC74656"/>
    <property type="gene ID" value="C5167_050137"/>
</dbReference>